<dbReference type="EMBL" id="CP014500">
    <property type="protein sequence ID" value="ANB11501.1"/>
    <property type="molecule type" value="Genomic_DNA"/>
</dbReference>
<dbReference type="SUPFAM" id="SSF82657">
    <property type="entry name" value="BolA-like"/>
    <property type="match status" value="1"/>
</dbReference>
<dbReference type="AlphaFoldDB" id="A0A161HFU8"/>
<dbReference type="InterPro" id="IPR002634">
    <property type="entry name" value="BolA"/>
</dbReference>
<dbReference type="OrthoDB" id="203381at2759"/>
<accession>A0A161HFU8</accession>
<dbReference type="GeneID" id="30036435"/>
<sequence>MIASFWRASRTVARPGVAAETGVRQAMGRWMAKEGAVRFYSLAPPSDLGDYEKDIYKKLVESLDPEELMVKDVSGGCGSMFAISIVSKKFDGMNMVKQHRLVNEVLADDIKQWHGLQLRTKKA</sequence>
<dbReference type="InterPro" id="IPR052275">
    <property type="entry name" value="Mt_Fe-S_assembly_factor"/>
</dbReference>
<organism evidence="3 4">
    <name type="scientific">Sugiyamaella lignohabitans</name>
    <dbReference type="NCBI Taxonomy" id="796027"/>
    <lineage>
        <taxon>Eukaryota</taxon>
        <taxon>Fungi</taxon>
        <taxon>Dikarya</taxon>
        <taxon>Ascomycota</taxon>
        <taxon>Saccharomycotina</taxon>
        <taxon>Dipodascomycetes</taxon>
        <taxon>Dipodascales</taxon>
        <taxon>Trichomonascaceae</taxon>
        <taxon>Sugiyamaella</taxon>
    </lineage>
</organism>
<comment type="similarity">
    <text evidence="1 2">Belongs to the BolA/IbaG family.</text>
</comment>
<dbReference type="Gene3D" id="3.30.300.90">
    <property type="entry name" value="BolA-like"/>
    <property type="match status" value="1"/>
</dbReference>
<evidence type="ECO:0000256" key="1">
    <source>
        <dbReference type="ARBA" id="ARBA00005578"/>
    </source>
</evidence>
<dbReference type="RefSeq" id="XP_018733978.1">
    <property type="nucleotide sequence ID" value="XM_018881383.1"/>
</dbReference>
<evidence type="ECO:0000313" key="3">
    <source>
        <dbReference type="EMBL" id="ANB11501.1"/>
    </source>
</evidence>
<dbReference type="PANTHER" id="PTHR46188">
    <property type="entry name" value="BOLA-LIKE PROTEIN 3"/>
    <property type="match status" value="1"/>
</dbReference>
<reference evidence="3 4" key="1">
    <citation type="submission" date="2016-02" db="EMBL/GenBank/DDBJ databases">
        <title>Complete genome sequence and transcriptome regulation of the pentose utilising yeast Sugiyamaella lignohabitans.</title>
        <authorList>
            <person name="Bellasio M."/>
            <person name="Peymann A."/>
            <person name="Valli M."/>
            <person name="Sipitzky M."/>
            <person name="Graf A."/>
            <person name="Sauer M."/>
            <person name="Marx H."/>
            <person name="Mattanovich D."/>
        </authorList>
    </citation>
    <scope>NUCLEOTIDE SEQUENCE [LARGE SCALE GENOMIC DNA]</scope>
    <source>
        <strain evidence="3 4">CBS 10342</strain>
    </source>
</reference>
<name>A0A161HFU8_9ASCO</name>
<dbReference type="PANTHER" id="PTHR46188:SF1">
    <property type="entry name" value="BOLA-LIKE PROTEIN 3"/>
    <property type="match status" value="1"/>
</dbReference>
<dbReference type="GO" id="GO:0051604">
    <property type="term" value="P:protein maturation"/>
    <property type="evidence" value="ECO:0007669"/>
    <property type="project" value="EnsemblFungi"/>
</dbReference>
<dbReference type="InterPro" id="IPR036065">
    <property type="entry name" value="BolA-like_sf"/>
</dbReference>
<dbReference type="KEGG" id="slb:AWJ20_4316"/>
<dbReference type="Pfam" id="PF01722">
    <property type="entry name" value="BolA"/>
    <property type="match status" value="1"/>
</dbReference>
<gene>
    <name evidence="3" type="primary">AIM1</name>
    <name evidence="3" type="ORF">AWJ20_4316</name>
</gene>
<evidence type="ECO:0000256" key="2">
    <source>
        <dbReference type="RuleBase" id="RU003860"/>
    </source>
</evidence>
<keyword evidence="4" id="KW-1185">Reference proteome</keyword>
<protein>
    <submittedName>
        <fullName evidence="3">Aim1p</fullName>
    </submittedName>
</protein>
<proteinExistence type="inferred from homology"/>
<dbReference type="Proteomes" id="UP000189580">
    <property type="component" value="Chromosome c"/>
</dbReference>
<evidence type="ECO:0000313" key="4">
    <source>
        <dbReference type="Proteomes" id="UP000189580"/>
    </source>
</evidence>
<dbReference type="GO" id="GO:0005759">
    <property type="term" value="C:mitochondrial matrix"/>
    <property type="evidence" value="ECO:0007669"/>
    <property type="project" value="EnsemblFungi"/>
</dbReference>